<dbReference type="InterPro" id="IPR011105">
    <property type="entry name" value="Cell_wall_hydrolase_SleB"/>
</dbReference>
<dbReference type="Gene3D" id="1.10.10.2520">
    <property type="entry name" value="Cell wall hydrolase SleB, domain 1"/>
    <property type="match status" value="1"/>
</dbReference>
<dbReference type="AlphaFoldDB" id="A0A2H0UL60"/>
<evidence type="ECO:0000313" key="2">
    <source>
        <dbReference type="EMBL" id="PIR86406.1"/>
    </source>
</evidence>
<feature type="domain" description="Cell wall hydrolase SleB" evidence="1">
    <location>
        <begin position="35"/>
        <end position="145"/>
    </location>
</feature>
<dbReference type="Pfam" id="PF07486">
    <property type="entry name" value="Hydrolase_2"/>
    <property type="match status" value="1"/>
</dbReference>
<proteinExistence type="predicted"/>
<protein>
    <recommendedName>
        <fullName evidence="1">Cell wall hydrolase SleB domain-containing protein</fullName>
    </recommendedName>
</protein>
<organism evidence="2 3">
    <name type="scientific">Candidatus Kaiserbacteria bacterium CG10_big_fil_rev_8_21_14_0_10_43_70</name>
    <dbReference type="NCBI Taxonomy" id="1974605"/>
    <lineage>
        <taxon>Bacteria</taxon>
        <taxon>Candidatus Kaiseribacteriota</taxon>
    </lineage>
</organism>
<evidence type="ECO:0000259" key="1">
    <source>
        <dbReference type="Pfam" id="PF07486"/>
    </source>
</evidence>
<dbReference type="GO" id="GO:0016787">
    <property type="term" value="F:hydrolase activity"/>
    <property type="evidence" value="ECO:0007669"/>
    <property type="project" value="InterPro"/>
</dbReference>
<name>A0A2H0UL60_9BACT</name>
<dbReference type="Proteomes" id="UP000230706">
    <property type="component" value="Unassembled WGS sequence"/>
</dbReference>
<accession>A0A2H0UL60</accession>
<reference evidence="3" key="1">
    <citation type="submission" date="2017-09" db="EMBL/GenBank/DDBJ databases">
        <title>Depth-based differentiation of microbial function through sediment-hosted aquifers and enrichment of novel symbionts in the deep terrestrial subsurface.</title>
        <authorList>
            <person name="Probst A.J."/>
            <person name="Ladd B."/>
            <person name="Jarett J.K."/>
            <person name="Geller-Mcgrath D.E."/>
            <person name="Sieber C.M.K."/>
            <person name="Emerson J.B."/>
            <person name="Anantharaman K."/>
            <person name="Thomas B.C."/>
            <person name="Malmstrom R."/>
            <person name="Stieglmeier M."/>
            <person name="Klingl A."/>
            <person name="Woyke T."/>
            <person name="Ryan C.M."/>
            <person name="Banfield J.F."/>
        </authorList>
    </citation>
    <scope>NUCLEOTIDE SEQUENCE [LARGE SCALE GENOMIC DNA]</scope>
</reference>
<sequence>MKKYIALAIALIFLFESLSPMHWLALTMYFESRDESFVGRLAVANVVHNRVRDNRWPDSIRGVVTDGLGRGKSCDFSFMCDGKSENPWRHRPKHWMKWLQIRAEAYIIWLAYLIATNPDVTDGAVFYKRHDTKSPWFEKEIKADKIELVQKNLGAHEFYKFK</sequence>
<dbReference type="EMBL" id="PFBF01000023">
    <property type="protein sequence ID" value="PIR86406.1"/>
    <property type="molecule type" value="Genomic_DNA"/>
</dbReference>
<gene>
    <name evidence="2" type="ORF">COU13_01110</name>
</gene>
<comment type="caution">
    <text evidence="2">The sequence shown here is derived from an EMBL/GenBank/DDBJ whole genome shotgun (WGS) entry which is preliminary data.</text>
</comment>
<dbReference type="InterPro" id="IPR042047">
    <property type="entry name" value="SleB_dom1"/>
</dbReference>
<evidence type="ECO:0000313" key="3">
    <source>
        <dbReference type="Proteomes" id="UP000230706"/>
    </source>
</evidence>